<feature type="transmembrane region" description="Helical" evidence="12">
    <location>
        <begin position="746"/>
        <end position="779"/>
    </location>
</feature>
<dbReference type="InterPro" id="IPR013087">
    <property type="entry name" value="Znf_C2H2_type"/>
</dbReference>
<dbReference type="Pfam" id="PF00096">
    <property type="entry name" value="zf-C2H2"/>
    <property type="match status" value="5"/>
</dbReference>
<sequence>MEDSHFHAGEMQATQFYEIEKGGRAVYDSLLKLLSHVEIFQNEVCKAKPVLTCCVKAKAHPKMERLNGQLRGLLLHIIRMITEVTVMKENIGEVQNVMNSDVTVIKKDIDEVQNVMNSDVTVIRKDINEVQNVSNANVTVIRKDINEVQNVTNSDVTVIRKDINEVQNVTESDVTVIRKDINEVQSMIITATQKKSFAPPLGVVELQSTDDPEENFESSCISDANEPSHNKGNTATDPLKEKSRILKTKPSSLRKCYICGERIYKRLAHMKKFHPGEKNYPCSMCGLAFDEYKEFQSHRKSHLMSTAFKCDLCNATMVTPNGIAEHLWSHIVERPYRCIDCGKCFQYKTSLINCKHNLLETNKIIDKSMFAKQDFSGPGHEIADKSMFANKQDFSGPGRQLVFTCETCGIHFATEDSLNEHRAKKYGIQTSGTTCSPSGKETNNEKPQQKLYRCTVCAKTFTARSMCQQHMNVHIGVKPYNCELCVEKFYTDKEKKLHKYEKHSGEFPGFMCKICGEMCRSAIGRESHYLTHTAEEREHHNVVIQMAKCDICGEEMRKSYLSNHKLKHALKGSFVCEVCGKVFSQEKYLKIHATRHMNPEDRPVPQRRFSKQSSQTQKEKPLQTQAFVCHVCGKTFSTKHNFVLHNRVHTGEKPYSCELCGKRFRSCSARKSHQAVHDMVKAFKCSECDAAFRTLSNLKRHRATHTGQKLFQCELCGKSFLHKHVLNAHMRTHTGEKPFECPYCVVVVLLVVGAVVVIEVVVVVIVVHVVVVVVVVLVVV</sequence>
<dbReference type="FunFam" id="3.30.160.60:FF:000322">
    <property type="entry name" value="GDNF-inducible zinc finger protein 1"/>
    <property type="match status" value="1"/>
</dbReference>
<evidence type="ECO:0000256" key="12">
    <source>
        <dbReference type="SAM" id="Phobius"/>
    </source>
</evidence>
<evidence type="ECO:0000313" key="15">
    <source>
        <dbReference type="Proteomes" id="UP000762676"/>
    </source>
</evidence>
<evidence type="ECO:0000256" key="5">
    <source>
        <dbReference type="ARBA" id="ARBA00022833"/>
    </source>
</evidence>
<feature type="compositionally biased region" description="Polar residues" evidence="11">
    <location>
        <begin position="611"/>
        <end position="621"/>
    </location>
</feature>
<dbReference type="PANTHER" id="PTHR24394">
    <property type="entry name" value="ZINC FINGER PROTEIN"/>
    <property type="match status" value="1"/>
</dbReference>
<evidence type="ECO:0000256" key="8">
    <source>
        <dbReference type="ARBA" id="ARBA00023163"/>
    </source>
</evidence>
<feature type="domain" description="C2H2-type" evidence="13">
    <location>
        <begin position="280"/>
        <end position="307"/>
    </location>
</feature>
<feature type="domain" description="C2H2-type" evidence="13">
    <location>
        <begin position="627"/>
        <end position="654"/>
    </location>
</feature>
<evidence type="ECO:0000256" key="4">
    <source>
        <dbReference type="ARBA" id="ARBA00022771"/>
    </source>
</evidence>
<keyword evidence="9" id="KW-0539">Nucleus</keyword>
<dbReference type="Proteomes" id="UP000762676">
    <property type="component" value="Unassembled WGS sequence"/>
</dbReference>
<feature type="domain" description="C2H2-type" evidence="13">
    <location>
        <begin position="655"/>
        <end position="682"/>
    </location>
</feature>
<feature type="domain" description="C2H2-type" evidence="13">
    <location>
        <begin position="683"/>
        <end position="710"/>
    </location>
</feature>
<keyword evidence="6" id="KW-0805">Transcription regulation</keyword>
<feature type="domain" description="C2H2-type" evidence="13">
    <location>
        <begin position="452"/>
        <end position="479"/>
    </location>
</feature>
<feature type="domain" description="C2H2-type" evidence="13">
    <location>
        <begin position="510"/>
        <end position="537"/>
    </location>
</feature>
<evidence type="ECO:0000256" key="1">
    <source>
        <dbReference type="ARBA" id="ARBA00004123"/>
    </source>
</evidence>
<dbReference type="GO" id="GO:0008270">
    <property type="term" value="F:zinc ion binding"/>
    <property type="evidence" value="ECO:0007669"/>
    <property type="project" value="UniProtKB-KW"/>
</dbReference>
<dbReference type="AlphaFoldDB" id="A0AAV4GJT9"/>
<evidence type="ECO:0000259" key="13">
    <source>
        <dbReference type="PROSITE" id="PS50157"/>
    </source>
</evidence>
<evidence type="ECO:0000313" key="14">
    <source>
        <dbReference type="EMBL" id="GFR85554.1"/>
    </source>
</evidence>
<evidence type="ECO:0000256" key="7">
    <source>
        <dbReference type="ARBA" id="ARBA00023125"/>
    </source>
</evidence>
<keyword evidence="2" id="KW-0479">Metal-binding</keyword>
<evidence type="ECO:0000256" key="11">
    <source>
        <dbReference type="SAM" id="MobiDB-lite"/>
    </source>
</evidence>
<keyword evidence="5" id="KW-0862">Zinc</keyword>
<dbReference type="GO" id="GO:0005634">
    <property type="term" value="C:nucleus"/>
    <property type="evidence" value="ECO:0007669"/>
    <property type="project" value="UniProtKB-SubCell"/>
</dbReference>
<keyword evidence="12" id="KW-1133">Transmembrane helix</keyword>
<keyword evidence="12" id="KW-0472">Membrane</keyword>
<evidence type="ECO:0000256" key="9">
    <source>
        <dbReference type="ARBA" id="ARBA00023242"/>
    </source>
</evidence>
<proteinExistence type="predicted"/>
<feature type="region of interest" description="Disordered" evidence="11">
    <location>
        <begin position="594"/>
        <end position="621"/>
    </location>
</feature>
<keyword evidence="12" id="KW-0812">Transmembrane</keyword>
<dbReference type="InterPro" id="IPR036236">
    <property type="entry name" value="Znf_C2H2_sf"/>
</dbReference>
<dbReference type="SMART" id="SM00355">
    <property type="entry name" value="ZnF_C2H2"/>
    <property type="match status" value="12"/>
</dbReference>
<evidence type="ECO:0000256" key="10">
    <source>
        <dbReference type="PROSITE-ProRule" id="PRU00042"/>
    </source>
</evidence>
<dbReference type="FunFam" id="3.30.160.60:FF:000176">
    <property type="entry name" value="zinc finger protein 70"/>
    <property type="match status" value="1"/>
</dbReference>
<dbReference type="PROSITE" id="PS50157">
    <property type="entry name" value="ZINC_FINGER_C2H2_2"/>
    <property type="match status" value="11"/>
</dbReference>
<comment type="subcellular location">
    <subcellularLocation>
        <location evidence="1">Nucleus</location>
    </subcellularLocation>
</comment>
<comment type="caution">
    <text evidence="14">The sequence shown here is derived from an EMBL/GenBank/DDBJ whole genome shotgun (WGS) entry which is preliminary data.</text>
</comment>
<feature type="domain" description="C2H2-type" evidence="13">
    <location>
        <begin position="480"/>
        <end position="508"/>
    </location>
</feature>
<keyword evidence="8" id="KW-0804">Transcription</keyword>
<keyword evidence="7" id="KW-0238">DNA-binding</keyword>
<keyword evidence="3" id="KW-0677">Repeat</keyword>
<feature type="domain" description="C2H2-type" evidence="13">
    <location>
        <begin position="403"/>
        <end position="430"/>
    </location>
</feature>
<dbReference type="EMBL" id="BMAT01008465">
    <property type="protein sequence ID" value="GFR85554.1"/>
    <property type="molecule type" value="Genomic_DNA"/>
</dbReference>
<feature type="region of interest" description="Disordered" evidence="11">
    <location>
        <begin position="209"/>
        <end position="240"/>
    </location>
</feature>
<dbReference type="GO" id="GO:0003677">
    <property type="term" value="F:DNA binding"/>
    <property type="evidence" value="ECO:0007669"/>
    <property type="project" value="UniProtKB-KW"/>
</dbReference>
<evidence type="ECO:0000256" key="2">
    <source>
        <dbReference type="ARBA" id="ARBA00022723"/>
    </source>
</evidence>
<protein>
    <submittedName>
        <fullName evidence="14">Zinc finger protein 234</fullName>
    </submittedName>
</protein>
<keyword evidence="15" id="KW-1185">Reference proteome</keyword>
<dbReference type="SUPFAM" id="SSF57667">
    <property type="entry name" value="beta-beta-alpha zinc fingers"/>
    <property type="match status" value="6"/>
</dbReference>
<feature type="domain" description="C2H2-type" evidence="13">
    <location>
        <begin position="574"/>
        <end position="601"/>
    </location>
</feature>
<feature type="domain" description="C2H2-type" evidence="13">
    <location>
        <begin position="711"/>
        <end position="738"/>
    </location>
</feature>
<dbReference type="Gene3D" id="3.30.160.60">
    <property type="entry name" value="Classic Zinc Finger"/>
    <property type="match status" value="9"/>
</dbReference>
<dbReference type="Pfam" id="PF13912">
    <property type="entry name" value="zf-C2H2_6"/>
    <property type="match status" value="2"/>
</dbReference>
<gene>
    <name evidence="14" type="ORF">ElyMa_004176800</name>
</gene>
<accession>A0AAV4GJT9</accession>
<keyword evidence="4 10" id="KW-0863">Zinc-finger</keyword>
<name>A0AAV4GJT9_9GAST</name>
<feature type="domain" description="C2H2-type" evidence="13">
    <location>
        <begin position="308"/>
        <end position="335"/>
    </location>
</feature>
<dbReference type="PANTHER" id="PTHR24394:SF29">
    <property type="entry name" value="MYONEURIN"/>
    <property type="match status" value="1"/>
</dbReference>
<feature type="compositionally biased region" description="Polar residues" evidence="11">
    <location>
        <begin position="217"/>
        <end position="236"/>
    </location>
</feature>
<evidence type="ECO:0000256" key="3">
    <source>
        <dbReference type="ARBA" id="ARBA00022737"/>
    </source>
</evidence>
<dbReference type="GO" id="GO:0000981">
    <property type="term" value="F:DNA-binding transcription factor activity, RNA polymerase II-specific"/>
    <property type="evidence" value="ECO:0007669"/>
    <property type="project" value="TreeGrafter"/>
</dbReference>
<dbReference type="PROSITE" id="PS00028">
    <property type="entry name" value="ZINC_FINGER_C2H2_1"/>
    <property type="match status" value="10"/>
</dbReference>
<dbReference type="FunFam" id="3.30.160.60:FF:001963">
    <property type="entry name" value="Replication initiator 1"/>
    <property type="match status" value="1"/>
</dbReference>
<reference evidence="14 15" key="1">
    <citation type="journal article" date="2021" name="Elife">
        <title>Chloroplast acquisition without the gene transfer in kleptoplastic sea slugs, Plakobranchus ocellatus.</title>
        <authorList>
            <person name="Maeda T."/>
            <person name="Takahashi S."/>
            <person name="Yoshida T."/>
            <person name="Shimamura S."/>
            <person name="Takaki Y."/>
            <person name="Nagai Y."/>
            <person name="Toyoda A."/>
            <person name="Suzuki Y."/>
            <person name="Arimoto A."/>
            <person name="Ishii H."/>
            <person name="Satoh N."/>
            <person name="Nishiyama T."/>
            <person name="Hasebe M."/>
            <person name="Maruyama T."/>
            <person name="Minagawa J."/>
            <person name="Obokata J."/>
            <person name="Shigenobu S."/>
        </authorList>
    </citation>
    <scope>NUCLEOTIDE SEQUENCE [LARGE SCALE GENOMIC DNA]</scope>
</reference>
<organism evidence="14 15">
    <name type="scientific">Elysia marginata</name>
    <dbReference type="NCBI Taxonomy" id="1093978"/>
    <lineage>
        <taxon>Eukaryota</taxon>
        <taxon>Metazoa</taxon>
        <taxon>Spiralia</taxon>
        <taxon>Lophotrochozoa</taxon>
        <taxon>Mollusca</taxon>
        <taxon>Gastropoda</taxon>
        <taxon>Heterobranchia</taxon>
        <taxon>Euthyneura</taxon>
        <taxon>Panpulmonata</taxon>
        <taxon>Sacoglossa</taxon>
        <taxon>Placobranchoidea</taxon>
        <taxon>Plakobranchidae</taxon>
        <taxon>Elysia</taxon>
    </lineage>
</organism>
<evidence type="ECO:0000256" key="6">
    <source>
        <dbReference type="ARBA" id="ARBA00023015"/>
    </source>
</evidence>